<dbReference type="EMBL" id="SIHO01000003">
    <property type="protein sequence ID" value="TFU01017.1"/>
    <property type="molecule type" value="Genomic_DNA"/>
</dbReference>
<feature type="domain" description="CheB-type methylesterase" evidence="12">
    <location>
        <begin position="14"/>
        <end position="203"/>
    </location>
</feature>
<dbReference type="Gene3D" id="1.10.10.10">
    <property type="entry name" value="Winged helix-like DNA-binding domain superfamily/Winged helix DNA-binding domain"/>
    <property type="match status" value="1"/>
</dbReference>
<dbReference type="EC" id="2.7.13.3" evidence="2"/>
<dbReference type="PROSITE" id="PS50110">
    <property type="entry name" value="RESPONSE_REGULATORY"/>
    <property type="match status" value="2"/>
</dbReference>
<dbReference type="PROSITE" id="PS50043">
    <property type="entry name" value="HTH_LUXR_2"/>
    <property type="match status" value="1"/>
</dbReference>
<gene>
    <name evidence="14" type="ORF">EUV02_11910</name>
</gene>
<dbReference type="Gene3D" id="3.40.50.150">
    <property type="entry name" value="Vaccinia Virus protein VP39"/>
    <property type="match status" value="1"/>
</dbReference>
<dbReference type="GO" id="GO:0000156">
    <property type="term" value="F:phosphorelay response regulator activity"/>
    <property type="evidence" value="ECO:0007669"/>
    <property type="project" value="InterPro"/>
</dbReference>
<evidence type="ECO:0000256" key="3">
    <source>
        <dbReference type="ARBA" id="ARBA00022500"/>
    </source>
</evidence>
<keyword evidence="3 5" id="KW-0145">Chemotaxis</keyword>
<dbReference type="InterPro" id="IPR000700">
    <property type="entry name" value="PAS-assoc_C"/>
</dbReference>
<dbReference type="InterPro" id="IPR022642">
    <property type="entry name" value="CheR_C"/>
</dbReference>
<accession>A0A4Y9EKC5</accession>
<dbReference type="InterPro" id="IPR036097">
    <property type="entry name" value="HisK_dim/P_sf"/>
</dbReference>
<feature type="coiled-coil region" evidence="7">
    <location>
        <begin position="645"/>
        <end position="732"/>
    </location>
</feature>
<evidence type="ECO:0000256" key="4">
    <source>
        <dbReference type="ARBA" id="ARBA00023125"/>
    </source>
</evidence>
<dbReference type="InterPro" id="IPR000673">
    <property type="entry name" value="Sig_transdc_resp-reg_Me-estase"/>
</dbReference>
<dbReference type="InterPro" id="IPR029063">
    <property type="entry name" value="SAM-dependent_MTases_sf"/>
</dbReference>
<proteinExistence type="predicted"/>
<dbReference type="GO" id="GO:0006935">
    <property type="term" value="P:chemotaxis"/>
    <property type="evidence" value="ECO:0007669"/>
    <property type="project" value="UniProtKB-UniRule"/>
</dbReference>
<feature type="domain" description="Histidine kinase" evidence="9">
    <location>
        <begin position="863"/>
        <end position="1076"/>
    </location>
</feature>
<dbReference type="InterPro" id="IPR036388">
    <property type="entry name" value="WH-like_DNA-bd_sf"/>
</dbReference>
<dbReference type="InterPro" id="IPR003594">
    <property type="entry name" value="HATPase_dom"/>
</dbReference>
<dbReference type="Pfam" id="PF00512">
    <property type="entry name" value="HisKA"/>
    <property type="match status" value="1"/>
</dbReference>
<dbReference type="InterPro" id="IPR000780">
    <property type="entry name" value="CheR_MeTrfase"/>
</dbReference>
<dbReference type="FunFam" id="3.30.565.10:FF:000049">
    <property type="entry name" value="Two-component sensor histidine kinase"/>
    <property type="match status" value="1"/>
</dbReference>
<dbReference type="Pfam" id="PF02518">
    <property type="entry name" value="HATPase_c"/>
    <property type="match status" value="1"/>
</dbReference>
<dbReference type="GO" id="GO:0008984">
    <property type="term" value="F:protein-glutamate methylesterase activity"/>
    <property type="evidence" value="ECO:0007669"/>
    <property type="project" value="InterPro"/>
</dbReference>
<keyword evidence="6" id="KW-0597">Phosphoprotein</keyword>
<protein>
    <recommendedName>
        <fullName evidence="2">histidine kinase</fullName>
        <ecNumber evidence="2">2.7.13.3</ecNumber>
    </recommendedName>
</protein>
<feature type="domain" description="Response regulatory" evidence="10">
    <location>
        <begin position="1100"/>
        <end position="1217"/>
    </location>
</feature>
<feature type="domain" description="HTH luxR-type" evidence="8">
    <location>
        <begin position="1372"/>
        <end position="1437"/>
    </location>
</feature>
<dbReference type="SMART" id="SM00138">
    <property type="entry name" value="MeTrc"/>
    <property type="match status" value="1"/>
</dbReference>
<sequence length="1445" mass="155186">MPAAARKANTTAAPRPGFAVVGIGASAGGLDACSKLLDAVPPDSGMAFILVQHLDPNHKSLMAELLAHHTTMRVVEAGDGMAVEPGNFYIIPPGTYLSVEAGMLRVSPPLAPHGSRLPFDHLLLSLAHDYGRRAACVVLSGTGGDGSLGLKAIKEAGGLIVAQTPEQAEYDGMPRSAMATGLVDMVLDVAAIPAALAKYTRRIGLSDTQADGEPEGAAHWLNDIIELVRAKTAHDFSLYKPGTLQRRTERRLAMAAIEPDGMDRYIELLKKDDKELEALSKDLLINVTSFFRDAKVFDELEQKIIPALIKGKAAGETLRVWIAGCSSGEETYSLAMLLREGVAAAQRDIKLQIFASDLDLDSVNRAREGVYPEAVVADITPARLARFFTREENGYRIVPDLRNAVVFTRQDVLGDPPFSRLDLISCRNLLIYLQPEAQARVISIFHFALRIGGVLLLGSAETVNSSDGRFTVISKAGRIFRKQGANSTTPLALTSASGAPPARNRTPQKPSRAAVLGELCRLMVVDNFAPAAVLVNARNECLFHLGPTDRYLRIAPGLPANDVLAMARDGVRTKLRSAIGLAQEKAARVEVGGGHLLHDGIRTGFRIVAQPVTSDGEALVFVAFIDDDVPAARRHAVPARDQSRVAELEAELAATREELHGAIRSLEMSGEEQKAINEEALSVSEEYQATNEEMLASKEELQSLNEELTALNSQLQETLERQRTTSNDLQNVLFSTDVATLFLDPKLNIRFFTPATKLLFSVIDGDVGRPLSDLSSLAADSALPADARTVLKTETPIEREIEARTGAWYMRRIMPYRAQDGSVEGVVITFVDITERREIAEALEAAKRVAQLATIAKSRFLAAASHDLRQPLQTLTLLHGLLARVVTGTQATRLVARLDETLGAMSGMLNALLDINRIEAGNVHAEKLAFPVGDLLDRMRTEFGYSARAKGIDLRVVPSALHVYSDPALLEQMVRNLLSNALKYTQRGKVLVGCRRRHGEIRIEIWDTGIGIPEAEQQAIFEEYHQLDNEARERSRGLGLGLSIVKRLGILLGHKISVRSASGRGSMFGVAVEVPPVTAQLAAPPAEAEVPAVNGSVAGTILIVDDDPEILDLLDLILTGEGFDTLTAVNATAALEMVAKLGVEPNLILADYNLPGGIDGLQLVTQLRGRAGRLIPAIILTGDISTRSLRDITHHNCVQLSKPVKLPALSRIIGDLLAPGTLPVLAPRDASAGDGLICVIDDDDAVRTALCALLEDHGWLSRGFASAEEFLADYSGHGSRRRGNGGGCLLIDVRLPGMSGLELLRELAARGDSSPAIMITGHGDIGIAVEAMKAGASDFIAKPVRGDTLVASITAVLGQRQVDEPEGARRVAQARLATLTPRQREVMDRVLAGQPSKNIAADLGLSQRTVETHRAAIMKKIGAKSLPALVRLVVLASPATSNTKG</sequence>
<evidence type="ECO:0000259" key="12">
    <source>
        <dbReference type="PROSITE" id="PS50122"/>
    </source>
</evidence>
<dbReference type="InterPro" id="IPR035909">
    <property type="entry name" value="CheB_C"/>
</dbReference>
<dbReference type="PROSITE" id="PS00622">
    <property type="entry name" value="HTH_LUXR_1"/>
    <property type="match status" value="1"/>
</dbReference>
<keyword evidence="15" id="KW-1185">Reference proteome</keyword>
<dbReference type="Pfam" id="PF01739">
    <property type="entry name" value="CheR"/>
    <property type="match status" value="1"/>
</dbReference>
<dbReference type="InterPro" id="IPR000792">
    <property type="entry name" value="Tscrpt_reg_LuxR_C"/>
</dbReference>
<dbReference type="Gene3D" id="3.40.50.2300">
    <property type="match status" value="2"/>
</dbReference>
<dbReference type="PROSITE" id="PS50123">
    <property type="entry name" value="CHER"/>
    <property type="match status" value="1"/>
</dbReference>
<dbReference type="GO" id="GO:0008757">
    <property type="term" value="F:S-adenosylmethionine-dependent methyltransferase activity"/>
    <property type="evidence" value="ECO:0007669"/>
    <property type="project" value="InterPro"/>
</dbReference>
<dbReference type="PANTHER" id="PTHR24422">
    <property type="entry name" value="CHEMOTAXIS PROTEIN METHYLTRANSFERASE"/>
    <property type="match status" value="1"/>
</dbReference>
<dbReference type="SUPFAM" id="SSF47384">
    <property type="entry name" value="Homodimeric domain of signal transducing histidine kinase"/>
    <property type="match status" value="1"/>
</dbReference>
<feature type="modified residue" description="4-aspartylphosphate" evidence="6">
    <location>
        <position position="1151"/>
    </location>
</feature>
<evidence type="ECO:0000259" key="8">
    <source>
        <dbReference type="PROSITE" id="PS50043"/>
    </source>
</evidence>
<dbReference type="SUPFAM" id="SSF52738">
    <property type="entry name" value="Methylesterase CheB, C-terminal domain"/>
    <property type="match status" value="1"/>
</dbReference>
<evidence type="ECO:0000313" key="15">
    <source>
        <dbReference type="Proteomes" id="UP000297737"/>
    </source>
</evidence>
<feature type="domain" description="Response regulatory" evidence="10">
    <location>
        <begin position="1236"/>
        <end position="1357"/>
    </location>
</feature>
<dbReference type="Pfam" id="PF13596">
    <property type="entry name" value="PAS_10"/>
    <property type="match status" value="1"/>
</dbReference>
<dbReference type="Gene3D" id="3.40.50.180">
    <property type="entry name" value="Methylesterase CheB, C-terminal domain"/>
    <property type="match status" value="1"/>
</dbReference>
<dbReference type="SUPFAM" id="SSF47757">
    <property type="entry name" value="Chemotaxis receptor methyltransferase CheR, N-terminal domain"/>
    <property type="match status" value="1"/>
</dbReference>
<dbReference type="InterPro" id="IPR001789">
    <property type="entry name" value="Sig_transdc_resp-reg_receiver"/>
</dbReference>
<comment type="caution">
    <text evidence="14">The sequence shown here is derived from an EMBL/GenBank/DDBJ whole genome shotgun (WGS) entry which is preliminary data.</text>
</comment>
<dbReference type="InterPro" id="IPR022641">
    <property type="entry name" value="CheR_N"/>
</dbReference>
<evidence type="ECO:0000256" key="1">
    <source>
        <dbReference type="ARBA" id="ARBA00000085"/>
    </source>
</evidence>
<comment type="catalytic activity">
    <reaction evidence="1">
        <text>ATP + protein L-histidine = ADP + protein N-phospho-L-histidine.</text>
        <dbReference type="EC" id="2.7.13.3"/>
    </reaction>
</comment>
<dbReference type="SUPFAM" id="SSF55785">
    <property type="entry name" value="PYP-like sensor domain (PAS domain)"/>
    <property type="match status" value="1"/>
</dbReference>
<dbReference type="OrthoDB" id="9816309at2"/>
<dbReference type="SUPFAM" id="SSF53335">
    <property type="entry name" value="S-adenosyl-L-methionine-dependent methyltransferases"/>
    <property type="match status" value="1"/>
</dbReference>
<dbReference type="PRINTS" id="PR00996">
    <property type="entry name" value="CHERMTFRASE"/>
</dbReference>
<dbReference type="PRINTS" id="PR00038">
    <property type="entry name" value="HTHLUXR"/>
</dbReference>
<feature type="active site" evidence="5">
    <location>
        <position position="26"/>
    </location>
</feature>
<dbReference type="GO" id="GO:0005737">
    <property type="term" value="C:cytoplasm"/>
    <property type="evidence" value="ECO:0007669"/>
    <property type="project" value="InterPro"/>
</dbReference>
<evidence type="ECO:0000313" key="14">
    <source>
        <dbReference type="EMBL" id="TFU01017.1"/>
    </source>
</evidence>
<evidence type="ECO:0000256" key="6">
    <source>
        <dbReference type="PROSITE-ProRule" id="PRU00169"/>
    </source>
</evidence>
<dbReference type="InterPro" id="IPR050903">
    <property type="entry name" value="Bact_Chemotaxis_MeTrfase"/>
</dbReference>
<dbReference type="Pfam" id="PF01339">
    <property type="entry name" value="CheB_methylest"/>
    <property type="match status" value="1"/>
</dbReference>
<dbReference type="PROSITE" id="PS50122">
    <property type="entry name" value="CHEB"/>
    <property type="match status" value="1"/>
</dbReference>
<dbReference type="CDD" id="cd00156">
    <property type="entry name" value="REC"/>
    <property type="match status" value="1"/>
</dbReference>
<dbReference type="Pfam" id="PF03705">
    <property type="entry name" value="CheR_N"/>
    <property type="match status" value="1"/>
</dbReference>
<keyword evidence="7" id="KW-0175">Coiled coil</keyword>
<feature type="active site" evidence="5">
    <location>
        <position position="145"/>
    </location>
</feature>
<dbReference type="GO" id="GO:0000155">
    <property type="term" value="F:phosphorelay sensor kinase activity"/>
    <property type="evidence" value="ECO:0007669"/>
    <property type="project" value="InterPro"/>
</dbReference>
<dbReference type="Gene3D" id="3.30.450.20">
    <property type="entry name" value="PAS domain"/>
    <property type="match status" value="1"/>
</dbReference>
<dbReference type="InterPro" id="IPR011006">
    <property type="entry name" value="CheY-like_superfamily"/>
</dbReference>
<reference evidence="14 15" key="1">
    <citation type="submission" date="2019-02" db="EMBL/GenBank/DDBJ databases">
        <title>Polymorphobacter sp. isolated from the lake at the Tibet of China.</title>
        <authorList>
            <person name="Li A."/>
        </authorList>
    </citation>
    <scope>NUCLEOTIDE SEQUENCE [LARGE SCALE GENOMIC DNA]</scope>
    <source>
        <strain evidence="14 15">DJ1R-1</strain>
    </source>
</reference>
<dbReference type="GO" id="GO:0006355">
    <property type="term" value="P:regulation of DNA-templated transcription"/>
    <property type="evidence" value="ECO:0007669"/>
    <property type="project" value="InterPro"/>
</dbReference>
<dbReference type="SMART" id="SM00387">
    <property type="entry name" value="HATPase_c"/>
    <property type="match status" value="1"/>
</dbReference>
<evidence type="ECO:0000259" key="11">
    <source>
        <dbReference type="PROSITE" id="PS50113"/>
    </source>
</evidence>
<dbReference type="InterPro" id="IPR003661">
    <property type="entry name" value="HisK_dim/P_dom"/>
</dbReference>
<evidence type="ECO:0000259" key="9">
    <source>
        <dbReference type="PROSITE" id="PS50109"/>
    </source>
</evidence>
<dbReference type="Proteomes" id="UP000297737">
    <property type="component" value="Unassembled WGS sequence"/>
</dbReference>
<dbReference type="Pfam" id="PF00196">
    <property type="entry name" value="GerE"/>
    <property type="match status" value="1"/>
</dbReference>
<dbReference type="SMART" id="SM00388">
    <property type="entry name" value="HisKA"/>
    <property type="match status" value="1"/>
</dbReference>
<feature type="domain" description="CheR-type methyltransferase" evidence="13">
    <location>
        <begin position="221"/>
        <end position="483"/>
    </location>
</feature>
<dbReference type="Pfam" id="PF00072">
    <property type="entry name" value="Response_reg"/>
    <property type="match status" value="2"/>
</dbReference>
<dbReference type="RefSeq" id="WP_135246521.1">
    <property type="nucleotide sequence ID" value="NZ_SIHO01000003.1"/>
</dbReference>
<dbReference type="Gene3D" id="3.30.565.10">
    <property type="entry name" value="Histidine kinase-like ATPase, C-terminal domain"/>
    <property type="match status" value="1"/>
</dbReference>
<dbReference type="InterPro" id="IPR005467">
    <property type="entry name" value="His_kinase_dom"/>
</dbReference>
<dbReference type="SUPFAM" id="SSF46894">
    <property type="entry name" value="C-terminal effector domain of the bipartite response regulators"/>
    <property type="match status" value="1"/>
</dbReference>
<organism evidence="14 15">
    <name type="scientific">Glacieibacterium arshaanense</name>
    <dbReference type="NCBI Taxonomy" id="2511025"/>
    <lineage>
        <taxon>Bacteria</taxon>
        <taxon>Pseudomonadati</taxon>
        <taxon>Pseudomonadota</taxon>
        <taxon>Alphaproteobacteria</taxon>
        <taxon>Sphingomonadales</taxon>
        <taxon>Sphingosinicellaceae</taxon>
        <taxon>Glacieibacterium</taxon>
    </lineage>
</organism>
<dbReference type="GO" id="GO:0003677">
    <property type="term" value="F:DNA binding"/>
    <property type="evidence" value="ECO:0007669"/>
    <property type="project" value="UniProtKB-KW"/>
</dbReference>
<evidence type="ECO:0000256" key="2">
    <source>
        <dbReference type="ARBA" id="ARBA00012438"/>
    </source>
</evidence>
<evidence type="ECO:0000259" key="10">
    <source>
        <dbReference type="PROSITE" id="PS50110"/>
    </source>
</evidence>
<name>A0A4Y9EKC5_9SPHN</name>
<dbReference type="SMART" id="SM00448">
    <property type="entry name" value="REC"/>
    <property type="match status" value="2"/>
</dbReference>
<dbReference type="CDD" id="cd16434">
    <property type="entry name" value="CheB-CheR_fusion"/>
    <property type="match status" value="1"/>
</dbReference>
<dbReference type="SMART" id="SM00421">
    <property type="entry name" value="HTH_LUXR"/>
    <property type="match status" value="1"/>
</dbReference>
<dbReference type="CDD" id="cd00082">
    <property type="entry name" value="HisKA"/>
    <property type="match status" value="1"/>
</dbReference>
<feature type="domain" description="PAC" evidence="11">
    <location>
        <begin position="795"/>
        <end position="845"/>
    </location>
</feature>
<dbReference type="Gene3D" id="1.10.287.130">
    <property type="match status" value="1"/>
</dbReference>
<evidence type="ECO:0000259" key="13">
    <source>
        <dbReference type="PROSITE" id="PS50123"/>
    </source>
</evidence>
<dbReference type="PANTHER" id="PTHR24422:SF27">
    <property type="entry name" value="PROTEIN-GLUTAMATE O-METHYLTRANSFERASE"/>
    <property type="match status" value="1"/>
</dbReference>
<dbReference type="SUPFAM" id="SSF52172">
    <property type="entry name" value="CheY-like"/>
    <property type="match status" value="2"/>
</dbReference>
<keyword evidence="5" id="KW-0378">Hydrolase</keyword>
<dbReference type="SUPFAM" id="SSF55874">
    <property type="entry name" value="ATPase domain of HSP90 chaperone/DNA topoisomerase II/histidine kinase"/>
    <property type="match status" value="1"/>
</dbReference>
<dbReference type="PROSITE" id="PS50113">
    <property type="entry name" value="PAC"/>
    <property type="match status" value="1"/>
</dbReference>
<dbReference type="CDD" id="cd06170">
    <property type="entry name" value="LuxR_C_like"/>
    <property type="match status" value="1"/>
</dbReference>
<feature type="modified residue" description="4-aspartylphosphate" evidence="6">
    <location>
        <position position="1292"/>
    </location>
</feature>
<evidence type="ECO:0000256" key="5">
    <source>
        <dbReference type="PROSITE-ProRule" id="PRU00050"/>
    </source>
</evidence>
<feature type="active site" evidence="5">
    <location>
        <position position="53"/>
    </location>
</feature>
<evidence type="ECO:0000256" key="7">
    <source>
        <dbReference type="SAM" id="Coils"/>
    </source>
</evidence>
<dbReference type="InterPro" id="IPR036890">
    <property type="entry name" value="HATPase_C_sf"/>
</dbReference>
<dbReference type="InterPro" id="IPR035965">
    <property type="entry name" value="PAS-like_dom_sf"/>
</dbReference>
<dbReference type="InterPro" id="IPR016032">
    <property type="entry name" value="Sig_transdc_resp-reg_C-effctor"/>
</dbReference>
<dbReference type="PROSITE" id="PS50109">
    <property type="entry name" value="HIS_KIN"/>
    <property type="match status" value="1"/>
</dbReference>
<keyword evidence="4" id="KW-0238">DNA-binding</keyword>